<sequence length="173" mass="19874">MVVEKLLQQKHTNAAPLIVMMCGVAGSGKTTFAQKLEKEGFARLSIDEDIWATYGRFGVDYPEQNYESYKEESEIKLRGELVKLLQAKHHVVIDFSFWQRQRRNDYKQLIEGHGGDWELIFLKVGPDELRQRLLIRSERFDANAAFTITEDTLTRFLSGFETPASEGETVIEA</sequence>
<evidence type="ECO:0008006" key="3">
    <source>
        <dbReference type="Google" id="ProtNLM"/>
    </source>
</evidence>
<dbReference type="Pfam" id="PF13671">
    <property type="entry name" value="AAA_33"/>
    <property type="match status" value="1"/>
</dbReference>
<proteinExistence type="predicted"/>
<dbReference type="SUPFAM" id="SSF52540">
    <property type="entry name" value="P-loop containing nucleoside triphosphate hydrolases"/>
    <property type="match status" value="1"/>
</dbReference>
<dbReference type="Gene3D" id="3.40.50.300">
    <property type="entry name" value="P-loop containing nucleotide triphosphate hydrolases"/>
    <property type="match status" value="1"/>
</dbReference>
<evidence type="ECO:0000313" key="2">
    <source>
        <dbReference type="Proteomes" id="UP000054709"/>
    </source>
</evidence>
<name>A0A0W1AVS4_9BACL</name>
<dbReference type="OrthoDB" id="2639622at2"/>
<dbReference type="AlphaFoldDB" id="A0A0W1AVS4"/>
<keyword evidence="2" id="KW-1185">Reference proteome</keyword>
<evidence type="ECO:0000313" key="1">
    <source>
        <dbReference type="EMBL" id="KTD85407.1"/>
    </source>
</evidence>
<comment type="caution">
    <text evidence="1">The sequence shown here is derived from an EMBL/GenBank/DDBJ whole genome shotgun (WGS) entry which is preliminary data.</text>
</comment>
<protein>
    <recommendedName>
        <fullName evidence="3">ATP-binding protein</fullName>
    </recommendedName>
</protein>
<reference evidence="1 2" key="1">
    <citation type="journal article" date="2015" name="Int. Biodeterior. Biodegradation">
        <title>Physiological and genetic screening methods for the isolation of methyl tert-butyl ether-degrading bacteria for bioremediation purposes.</title>
        <authorList>
            <person name="Guisado I.M."/>
            <person name="Purswani J."/>
            <person name="Gonzalez Lopez J."/>
            <person name="Pozo C."/>
        </authorList>
    </citation>
    <scope>NUCLEOTIDE SEQUENCE [LARGE SCALE GENOMIC DNA]</scope>
    <source>
        <strain evidence="1 2">SH7</strain>
    </source>
</reference>
<dbReference type="InterPro" id="IPR027417">
    <property type="entry name" value="P-loop_NTPase"/>
</dbReference>
<accession>A0A0W1AVS4</accession>
<organism evidence="1 2">
    <name type="scientific">Paenibacillus etheri</name>
    <dbReference type="NCBI Taxonomy" id="1306852"/>
    <lineage>
        <taxon>Bacteria</taxon>
        <taxon>Bacillati</taxon>
        <taxon>Bacillota</taxon>
        <taxon>Bacilli</taxon>
        <taxon>Bacillales</taxon>
        <taxon>Paenibacillaceae</taxon>
        <taxon>Paenibacillus</taxon>
    </lineage>
</organism>
<dbReference type="Proteomes" id="UP000054709">
    <property type="component" value="Unassembled WGS sequence"/>
</dbReference>
<dbReference type="EMBL" id="LCZJ02000028">
    <property type="protein sequence ID" value="KTD85407.1"/>
    <property type="molecule type" value="Genomic_DNA"/>
</dbReference>
<gene>
    <name evidence="1" type="ORF">UQ64_20925</name>
</gene>